<dbReference type="EMBL" id="KB445552">
    <property type="protein sequence ID" value="EMC98671.1"/>
    <property type="molecule type" value="Genomic_DNA"/>
</dbReference>
<sequence>MSTKNCVRVYAGFGLVDRRFSRTLLVVLVLRSLFGDRHPLAPAFPEESGTSASTVLCLSGDRSIQHATCCIKSCSRRPAPDSDASAIGSADRNAGGAVGCMWLLKARRATQNEPPENLRIDSICICIAVNTLRFDPTLAATGTTCSSSHRETELRICNEERSCNAGSKLCVLAIPYHPNRPT</sequence>
<evidence type="ECO:0000313" key="2">
    <source>
        <dbReference type="Proteomes" id="UP000011761"/>
    </source>
</evidence>
<organism evidence="1 2">
    <name type="scientific">Baudoinia panamericana (strain UAMH 10762)</name>
    <name type="common">Angels' share fungus</name>
    <name type="synonym">Baudoinia compniacensis (strain UAMH 10762)</name>
    <dbReference type="NCBI Taxonomy" id="717646"/>
    <lineage>
        <taxon>Eukaryota</taxon>
        <taxon>Fungi</taxon>
        <taxon>Dikarya</taxon>
        <taxon>Ascomycota</taxon>
        <taxon>Pezizomycotina</taxon>
        <taxon>Dothideomycetes</taxon>
        <taxon>Dothideomycetidae</taxon>
        <taxon>Mycosphaerellales</taxon>
        <taxon>Teratosphaeriaceae</taxon>
        <taxon>Baudoinia</taxon>
    </lineage>
</organism>
<dbReference type="KEGG" id="bcom:BAUCODRAFT_30940"/>
<dbReference type="Proteomes" id="UP000011761">
    <property type="component" value="Unassembled WGS sequence"/>
</dbReference>
<reference evidence="1 2" key="1">
    <citation type="journal article" date="2012" name="PLoS Pathog.">
        <title>Diverse lifestyles and strategies of plant pathogenesis encoded in the genomes of eighteen Dothideomycetes fungi.</title>
        <authorList>
            <person name="Ohm R.A."/>
            <person name="Feau N."/>
            <person name="Henrissat B."/>
            <person name="Schoch C.L."/>
            <person name="Horwitz B.A."/>
            <person name="Barry K.W."/>
            <person name="Condon B.J."/>
            <person name="Copeland A.C."/>
            <person name="Dhillon B."/>
            <person name="Glaser F."/>
            <person name="Hesse C.N."/>
            <person name="Kosti I."/>
            <person name="LaButti K."/>
            <person name="Lindquist E.A."/>
            <person name="Lucas S."/>
            <person name="Salamov A.A."/>
            <person name="Bradshaw R.E."/>
            <person name="Ciuffetti L."/>
            <person name="Hamelin R.C."/>
            <person name="Kema G.H.J."/>
            <person name="Lawrence C."/>
            <person name="Scott J.A."/>
            <person name="Spatafora J.W."/>
            <person name="Turgeon B.G."/>
            <person name="de Wit P.J.G.M."/>
            <person name="Zhong S."/>
            <person name="Goodwin S.B."/>
            <person name="Grigoriev I.V."/>
        </authorList>
    </citation>
    <scope>NUCLEOTIDE SEQUENCE [LARGE SCALE GENOMIC DNA]</scope>
    <source>
        <strain evidence="1 2">UAMH 10762</strain>
    </source>
</reference>
<proteinExistence type="predicted"/>
<dbReference type="RefSeq" id="XP_007673483.1">
    <property type="nucleotide sequence ID" value="XM_007675293.1"/>
</dbReference>
<gene>
    <name evidence="1" type="ORF">BAUCODRAFT_30940</name>
</gene>
<dbReference type="HOGENOM" id="CLU_1481719_0_0_1"/>
<name>M2MPJ7_BAUPA</name>
<dbReference type="GeneID" id="19111345"/>
<accession>M2MPJ7</accession>
<keyword evidence="2" id="KW-1185">Reference proteome</keyword>
<dbReference type="AlphaFoldDB" id="M2MPJ7"/>
<evidence type="ECO:0000313" key="1">
    <source>
        <dbReference type="EMBL" id="EMC98671.1"/>
    </source>
</evidence>
<protein>
    <submittedName>
        <fullName evidence="1">Uncharacterized protein</fullName>
    </submittedName>
</protein>